<evidence type="ECO:0008006" key="3">
    <source>
        <dbReference type="Google" id="ProtNLM"/>
    </source>
</evidence>
<dbReference type="EMBL" id="UGQL01000002">
    <property type="protein sequence ID" value="STZ69250.1"/>
    <property type="molecule type" value="Genomic_DNA"/>
</dbReference>
<organism evidence="1 2">
    <name type="scientific">Myroides odoratus</name>
    <name type="common">Flavobacterium odoratum</name>
    <dbReference type="NCBI Taxonomy" id="256"/>
    <lineage>
        <taxon>Bacteria</taxon>
        <taxon>Pseudomonadati</taxon>
        <taxon>Bacteroidota</taxon>
        <taxon>Flavobacteriia</taxon>
        <taxon>Flavobacteriales</taxon>
        <taxon>Flavobacteriaceae</taxon>
        <taxon>Myroides</taxon>
    </lineage>
</organism>
<accession>A0A378U471</accession>
<dbReference type="AlphaFoldDB" id="A0A378U471"/>
<dbReference type="RefSeq" id="WP_115092034.1">
    <property type="nucleotide sequence ID" value="NZ_CP068107.1"/>
</dbReference>
<proteinExistence type="predicted"/>
<keyword evidence="2" id="KW-1185">Reference proteome</keyword>
<name>A0A378U471_MYROD</name>
<sequence length="277" mass="32526">MDIIYRISCSVLAILCISCSSAEQNESKEEERIVIDKIAHSFGIVPRLYDGKMSLQYQTEDVLHYNDKGDVVAVERKKTEQDLATGSLYKTNIHIQYQHDHQGNIIKIVGHEKNTNKMIIHRVFDYNYSTGLVVKFQDLIEETTQEYEYHFQNNLVSTIKNKEKGQVVSFQLVYNEYDYLVVVNTDHSFFEDASFSISRKMDLLYANFEYGAVLSPWVNTKNKWSAFKFNDQMWEMTNSYPGLLLDKTHHEVRYEEKGITYVHLYVFSYKKIRIKGE</sequence>
<dbReference type="Proteomes" id="UP000255024">
    <property type="component" value="Unassembled WGS sequence"/>
</dbReference>
<protein>
    <recommendedName>
        <fullName evidence="3">DUF4595 domain-containing protein</fullName>
    </recommendedName>
</protein>
<reference evidence="1 2" key="1">
    <citation type="submission" date="2018-06" db="EMBL/GenBank/DDBJ databases">
        <authorList>
            <consortium name="Pathogen Informatics"/>
            <person name="Doyle S."/>
        </authorList>
    </citation>
    <scope>NUCLEOTIDE SEQUENCE [LARGE SCALE GENOMIC DNA]</scope>
    <source>
        <strain evidence="1 2">NCTC11179</strain>
    </source>
</reference>
<evidence type="ECO:0000313" key="1">
    <source>
        <dbReference type="EMBL" id="STZ69250.1"/>
    </source>
</evidence>
<gene>
    <name evidence="1" type="ORF">NCTC11179_02754</name>
</gene>
<evidence type="ECO:0000313" key="2">
    <source>
        <dbReference type="Proteomes" id="UP000255024"/>
    </source>
</evidence>